<keyword evidence="1" id="KW-0732">Signal</keyword>
<accession>A0A517ZXV8</accession>
<proteinExistence type="predicted"/>
<dbReference type="EMBL" id="CP036276">
    <property type="protein sequence ID" value="QDU47310.1"/>
    <property type="molecule type" value="Genomic_DNA"/>
</dbReference>
<evidence type="ECO:0000256" key="1">
    <source>
        <dbReference type="SAM" id="SignalP"/>
    </source>
</evidence>
<evidence type="ECO:0000313" key="2">
    <source>
        <dbReference type="EMBL" id="QDU47310.1"/>
    </source>
</evidence>
<feature type="chain" id="PRO_5021714444" description="PEP-CTERM protein-sorting domain-containing protein" evidence="1">
    <location>
        <begin position="24"/>
        <end position="239"/>
    </location>
</feature>
<feature type="signal peptide" evidence="1">
    <location>
        <begin position="1"/>
        <end position="23"/>
    </location>
</feature>
<dbReference type="Proteomes" id="UP000319383">
    <property type="component" value="Chromosome"/>
</dbReference>
<reference evidence="2 3" key="1">
    <citation type="submission" date="2019-02" db="EMBL/GenBank/DDBJ databases">
        <title>Deep-cultivation of Planctomycetes and their phenomic and genomic characterization uncovers novel biology.</title>
        <authorList>
            <person name="Wiegand S."/>
            <person name="Jogler M."/>
            <person name="Boedeker C."/>
            <person name="Pinto D."/>
            <person name="Vollmers J."/>
            <person name="Rivas-Marin E."/>
            <person name="Kohn T."/>
            <person name="Peeters S.H."/>
            <person name="Heuer A."/>
            <person name="Rast P."/>
            <person name="Oberbeckmann S."/>
            <person name="Bunk B."/>
            <person name="Jeske O."/>
            <person name="Meyerdierks A."/>
            <person name="Storesund J.E."/>
            <person name="Kallscheuer N."/>
            <person name="Luecker S."/>
            <person name="Lage O.M."/>
            <person name="Pohl T."/>
            <person name="Merkel B.J."/>
            <person name="Hornburger P."/>
            <person name="Mueller R.-W."/>
            <person name="Bruemmer F."/>
            <person name="Labrenz M."/>
            <person name="Spormann A.M."/>
            <person name="Op den Camp H."/>
            <person name="Overmann J."/>
            <person name="Amann R."/>
            <person name="Jetten M.S.M."/>
            <person name="Mascher T."/>
            <person name="Medema M.H."/>
            <person name="Devos D.P."/>
            <person name="Kaster A.-K."/>
            <person name="Ovreas L."/>
            <person name="Rohde M."/>
            <person name="Galperin M.Y."/>
            <person name="Jogler C."/>
        </authorList>
    </citation>
    <scope>NUCLEOTIDE SEQUENCE [LARGE SCALE GENOMIC DNA]</scope>
    <source>
        <strain evidence="2 3">Mal52</strain>
    </source>
</reference>
<protein>
    <recommendedName>
        <fullName evidence="4">PEP-CTERM protein-sorting domain-containing protein</fullName>
    </recommendedName>
</protein>
<dbReference type="AlphaFoldDB" id="A0A517ZXV8"/>
<keyword evidence="3" id="KW-1185">Reference proteome</keyword>
<dbReference type="KEGG" id="sdyn:Mal52_58380"/>
<gene>
    <name evidence="2" type="ORF">Mal52_58380</name>
</gene>
<name>A0A517ZXV8_9PLAN</name>
<dbReference type="RefSeq" id="WP_145380100.1">
    <property type="nucleotide sequence ID" value="NZ_CP036276.1"/>
</dbReference>
<evidence type="ECO:0000313" key="3">
    <source>
        <dbReference type="Proteomes" id="UP000319383"/>
    </source>
</evidence>
<sequence precursor="true">MRNFLPIAILAFFVSPAVTNAGAVLSVDMDPLTPGIQSSTTVLLGDIFTVDVVISDNGLPLSPTIFDTILFDLAYNDAGAVLGAGPTGYLGGALAGVNPGTIDLFGLPFPQFAATGAPLTAQFAVPPIGFASGAGAVGLFSPFPFTILPGETFSVLSYDFVALAPGESTVLAVGTPPGSPVLSLLGQPVDAQLVSGSVTVEQPITVVPEPQGLILAGLGAFCLILFRARLKNASTSCAA</sequence>
<organism evidence="2 3">
    <name type="scientific">Symmachiella dynata</name>
    <dbReference type="NCBI Taxonomy" id="2527995"/>
    <lineage>
        <taxon>Bacteria</taxon>
        <taxon>Pseudomonadati</taxon>
        <taxon>Planctomycetota</taxon>
        <taxon>Planctomycetia</taxon>
        <taxon>Planctomycetales</taxon>
        <taxon>Planctomycetaceae</taxon>
        <taxon>Symmachiella</taxon>
    </lineage>
</organism>
<evidence type="ECO:0008006" key="4">
    <source>
        <dbReference type="Google" id="ProtNLM"/>
    </source>
</evidence>